<dbReference type="AlphaFoldDB" id="A0A8H5FUF2"/>
<dbReference type="GO" id="GO:0009166">
    <property type="term" value="P:nucleotide catabolic process"/>
    <property type="evidence" value="ECO:0007669"/>
    <property type="project" value="InterPro"/>
</dbReference>
<dbReference type="SUPFAM" id="SSF55816">
    <property type="entry name" value="5'-nucleotidase (syn. UDP-sugar hydrolase), C-terminal domain"/>
    <property type="match status" value="1"/>
</dbReference>
<dbReference type="GO" id="GO:0016788">
    <property type="term" value="F:hydrolase activity, acting on ester bonds"/>
    <property type="evidence" value="ECO:0007669"/>
    <property type="project" value="InterPro"/>
</dbReference>
<evidence type="ECO:0000313" key="9">
    <source>
        <dbReference type="EMBL" id="KAF5349541.1"/>
    </source>
</evidence>
<dbReference type="Gene3D" id="3.90.780.10">
    <property type="entry name" value="5'-Nucleotidase, C-terminal domain"/>
    <property type="match status" value="1"/>
</dbReference>
<proteinExistence type="inferred from homology"/>
<name>A0A8H5FUF2_9AGAR</name>
<dbReference type="InterPro" id="IPR004843">
    <property type="entry name" value="Calcineurin-like_PHP"/>
</dbReference>
<dbReference type="CDD" id="cd07409">
    <property type="entry name" value="MPP_CD73_N"/>
    <property type="match status" value="1"/>
</dbReference>
<feature type="domain" description="Calcineurin-like phosphoesterase" evidence="7">
    <location>
        <begin position="75"/>
        <end position="287"/>
    </location>
</feature>
<dbReference type="PANTHER" id="PTHR11575">
    <property type="entry name" value="5'-NUCLEOTIDASE-RELATED"/>
    <property type="match status" value="1"/>
</dbReference>
<keyword evidence="3 6" id="KW-0732">Signal</keyword>
<comment type="similarity">
    <text evidence="1 6">Belongs to the 5'-nucleotidase family.</text>
</comment>
<dbReference type="SUPFAM" id="SSF56300">
    <property type="entry name" value="Metallo-dependent phosphatases"/>
    <property type="match status" value="1"/>
</dbReference>
<organism evidence="9 10">
    <name type="scientific">Leucocoprinus leucothites</name>
    <dbReference type="NCBI Taxonomy" id="201217"/>
    <lineage>
        <taxon>Eukaryota</taxon>
        <taxon>Fungi</taxon>
        <taxon>Dikarya</taxon>
        <taxon>Basidiomycota</taxon>
        <taxon>Agaricomycotina</taxon>
        <taxon>Agaricomycetes</taxon>
        <taxon>Agaricomycetidae</taxon>
        <taxon>Agaricales</taxon>
        <taxon>Agaricineae</taxon>
        <taxon>Agaricaceae</taxon>
        <taxon>Leucocoprinus</taxon>
    </lineage>
</organism>
<dbReference type="GO" id="GO:0000166">
    <property type="term" value="F:nucleotide binding"/>
    <property type="evidence" value="ECO:0007669"/>
    <property type="project" value="UniProtKB-KW"/>
</dbReference>
<feature type="signal peptide" evidence="6">
    <location>
        <begin position="1"/>
        <end position="20"/>
    </location>
</feature>
<dbReference type="FunFam" id="3.60.21.10:FF:000020">
    <property type="entry name" value="NT5E isoform 4"/>
    <property type="match status" value="1"/>
</dbReference>
<evidence type="ECO:0008006" key="11">
    <source>
        <dbReference type="Google" id="ProtNLM"/>
    </source>
</evidence>
<dbReference type="InterPro" id="IPR006179">
    <property type="entry name" value="5_nucleotidase/apyrase"/>
</dbReference>
<reference evidence="9 10" key="1">
    <citation type="journal article" date="2020" name="ISME J.">
        <title>Uncovering the hidden diversity of litter-decomposition mechanisms in mushroom-forming fungi.</title>
        <authorList>
            <person name="Floudas D."/>
            <person name="Bentzer J."/>
            <person name="Ahren D."/>
            <person name="Johansson T."/>
            <person name="Persson P."/>
            <person name="Tunlid A."/>
        </authorList>
    </citation>
    <scope>NUCLEOTIDE SEQUENCE [LARGE SCALE GENOMIC DNA]</scope>
    <source>
        <strain evidence="9 10">CBS 146.42</strain>
    </source>
</reference>
<comment type="caution">
    <text evidence="9">The sequence shown here is derived from an EMBL/GenBank/DDBJ whole genome shotgun (WGS) entry which is preliminary data.</text>
</comment>
<dbReference type="GO" id="GO:0046872">
    <property type="term" value="F:metal ion binding"/>
    <property type="evidence" value="ECO:0007669"/>
    <property type="project" value="UniProtKB-KW"/>
</dbReference>
<dbReference type="PROSITE" id="PS00786">
    <property type="entry name" value="5_NUCLEOTIDASE_2"/>
    <property type="match status" value="1"/>
</dbReference>
<dbReference type="Pfam" id="PF00149">
    <property type="entry name" value="Metallophos"/>
    <property type="match status" value="1"/>
</dbReference>
<dbReference type="InterPro" id="IPR029052">
    <property type="entry name" value="Metallo-depent_PP-like"/>
</dbReference>
<accession>A0A8H5FUF2</accession>
<feature type="chain" id="PRO_5034805357" description="5'-nucleotidase" evidence="6">
    <location>
        <begin position="21"/>
        <end position="573"/>
    </location>
</feature>
<evidence type="ECO:0000256" key="1">
    <source>
        <dbReference type="ARBA" id="ARBA00006654"/>
    </source>
</evidence>
<evidence type="ECO:0000256" key="4">
    <source>
        <dbReference type="ARBA" id="ARBA00022741"/>
    </source>
</evidence>
<evidence type="ECO:0000259" key="8">
    <source>
        <dbReference type="Pfam" id="PF02872"/>
    </source>
</evidence>
<gene>
    <name evidence="9" type="ORF">D9756_008780</name>
</gene>
<dbReference type="Gene3D" id="3.60.21.10">
    <property type="match status" value="1"/>
</dbReference>
<sequence>MHLPKLLLIVQLCLTKCIFALSSQPPVKVDRLVSRRRQLYTRGTGYVNERSSDGQTGIGGDQHLLKDTGNFEVSFYHINDVHSHLDQFKTSGSACTDPAQGCVGGYARVKTILEEQRPSKKNSLFLNAGDEFQGTLFYTIYKGEKIAETLNQLGFDAMTLGNHEFDDGDDLLSDFLANLTFPIISSNIHTQHPKLSQRLIPYKIFPHYKLALLAVTTETTAFISNPSNLTQFEDPVTATQRTVELIKAQHPKINRIVALTHIGYDQDIQLAQNTTGISLIIGGHSHTLIGDMEGAAGPYPTIAHNLDGDEVFVVTAYRWGEYLGYIDVEYDAQGKIVKYEGAPIHLTNATALEPELESEIKEWEEAFDPFAKTIIGVTQTPLSQACGQGECNLGDLTGDALEAYLPGPVGAIMNAGGIRINIDAGNITLQQALDCFPFGNAYVQLNLTGAELWDTFEGIVSKVNLNNGLPVPKFVQVSKNIRFTYNPSNPTKSKLITLSIAGQPVVLSQTYLIATTDYVARGGDNFWPARNDFTILETVDVVFADYVKAHSPINYQLDGRIATTNDTAPQKGN</sequence>
<dbReference type="InterPro" id="IPR008334">
    <property type="entry name" value="5'-Nucleotdase_C"/>
</dbReference>
<keyword evidence="4 6" id="KW-0547">Nucleotide-binding</keyword>
<evidence type="ECO:0000313" key="10">
    <source>
        <dbReference type="Proteomes" id="UP000559027"/>
    </source>
</evidence>
<keyword evidence="5 6" id="KW-0378">Hydrolase</keyword>
<dbReference type="PRINTS" id="PR01607">
    <property type="entry name" value="APYRASEFAMLY"/>
</dbReference>
<dbReference type="InterPro" id="IPR006146">
    <property type="entry name" value="5'-Nucleotdase_CS"/>
</dbReference>
<dbReference type="Pfam" id="PF02872">
    <property type="entry name" value="5_nucleotid_C"/>
    <property type="match status" value="1"/>
</dbReference>
<evidence type="ECO:0000256" key="6">
    <source>
        <dbReference type="RuleBase" id="RU362119"/>
    </source>
</evidence>
<dbReference type="PANTHER" id="PTHR11575:SF24">
    <property type="entry name" value="5'-NUCLEOTIDASE"/>
    <property type="match status" value="1"/>
</dbReference>
<keyword evidence="10" id="KW-1185">Reference proteome</keyword>
<protein>
    <recommendedName>
        <fullName evidence="11">5'-nucleotidase</fullName>
    </recommendedName>
</protein>
<evidence type="ECO:0000259" key="7">
    <source>
        <dbReference type="Pfam" id="PF00149"/>
    </source>
</evidence>
<dbReference type="InterPro" id="IPR036907">
    <property type="entry name" value="5'-Nucleotdase_C_sf"/>
</dbReference>
<dbReference type="Proteomes" id="UP000559027">
    <property type="component" value="Unassembled WGS sequence"/>
</dbReference>
<keyword evidence="2" id="KW-0479">Metal-binding</keyword>
<feature type="domain" description="5'-Nucleotidase C-terminal" evidence="8">
    <location>
        <begin position="375"/>
        <end position="526"/>
    </location>
</feature>
<dbReference type="EMBL" id="JAACJO010000016">
    <property type="protein sequence ID" value="KAF5349541.1"/>
    <property type="molecule type" value="Genomic_DNA"/>
</dbReference>
<evidence type="ECO:0000256" key="3">
    <source>
        <dbReference type="ARBA" id="ARBA00022729"/>
    </source>
</evidence>
<evidence type="ECO:0000256" key="2">
    <source>
        <dbReference type="ARBA" id="ARBA00022723"/>
    </source>
</evidence>
<dbReference type="OrthoDB" id="7722975at2759"/>
<evidence type="ECO:0000256" key="5">
    <source>
        <dbReference type="ARBA" id="ARBA00022801"/>
    </source>
</evidence>